<dbReference type="InterPro" id="IPR023772">
    <property type="entry name" value="DNA-bd_HTH_TetR-type_CS"/>
</dbReference>
<dbReference type="InterPro" id="IPR050109">
    <property type="entry name" value="HTH-type_TetR-like_transc_reg"/>
</dbReference>
<dbReference type="SUPFAM" id="SSF48498">
    <property type="entry name" value="Tetracyclin repressor-like, C-terminal domain"/>
    <property type="match status" value="1"/>
</dbReference>
<dbReference type="PANTHER" id="PTHR30055">
    <property type="entry name" value="HTH-TYPE TRANSCRIPTIONAL REGULATOR RUTR"/>
    <property type="match status" value="1"/>
</dbReference>
<dbReference type="GO" id="GO:0003700">
    <property type="term" value="F:DNA-binding transcription factor activity"/>
    <property type="evidence" value="ECO:0007669"/>
    <property type="project" value="TreeGrafter"/>
</dbReference>
<evidence type="ECO:0000256" key="1">
    <source>
        <dbReference type="ARBA" id="ARBA00023125"/>
    </source>
</evidence>
<dbReference type="InterPro" id="IPR036271">
    <property type="entry name" value="Tet_transcr_reg_TetR-rel_C_sf"/>
</dbReference>
<dbReference type="FunCoup" id="Q01TU3">
    <property type="interactions" value="116"/>
</dbReference>
<evidence type="ECO:0000256" key="2">
    <source>
        <dbReference type="PROSITE-ProRule" id="PRU00335"/>
    </source>
</evidence>
<dbReference type="PROSITE" id="PS01081">
    <property type="entry name" value="HTH_TETR_1"/>
    <property type="match status" value="1"/>
</dbReference>
<dbReference type="Pfam" id="PF00440">
    <property type="entry name" value="TetR_N"/>
    <property type="match status" value="1"/>
</dbReference>
<gene>
    <name evidence="4" type="ordered locus">Acid_5986</name>
</gene>
<name>Q01TU3_SOLUE</name>
<protein>
    <submittedName>
        <fullName evidence="4">Transcriptional regulator, TetR family</fullName>
    </submittedName>
</protein>
<dbReference type="PROSITE" id="PS50977">
    <property type="entry name" value="HTH_TETR_2"/>
    <property type="match status" value="1"/>
</dbReference>
<accession>Q01TU3</accession>
<dbReference type="Gene3D" id="1.10.357.10">
    <property type="entry name" value="Tetracycline Repressor, domain 2"/>
    <property type="match status" value="1"/>
</dbReference>
<reference evidence="4" key="1">
    <citation type="submission" date="2006-10" db="EMBL/GenBank/DDBJ databases">
        <title>Complete sequence of Solibacter usitatus Ellin6076.</title>
        <authorList>
            <consortium name="US DOE Joint Genome Institute"/>
            <person name="Copeland A."/>
            <person name="Lucas S."/>
            <person name="Lapidus A."/>
            <person name="Barry K."/>
            <person name="Detter J.C."/>
            <person name="Glavina del Rio T."/>
            <person name="Hammon N."/>
            <person name="Israni S."/>
            <person name="Dalin E."/>
            <person name="Tice H."/>
            <person name="Pitluck S."/>
            <person name="Thompson L.S."/>
            <person name="Brettin T."/>
            <person name="Bruce D."/>
            <person name="Han C."/>
            <person name="Tapia R."/>
            <person name="Gilna P."/>
            <person name="Schmutz J."/>
            <person name="Larimer F."/>
            <person name="Land M."/>
            <person name="Hauser L."/>
            <person name="Kyrpides N."/>
            <person name="Mikhailova N."/>
            <person name="Janssen P.H."/>
            <person name="Kuske C.R."/>
            <person name="Richardson P."/>
        </authorList>
    </citation>
    <scope>NUCLEOTIDE SEQUENCE</scope>
    <source>
        <strain evidence="4">Ellin6076</strain>
    </source>
</reference>
<dbReference type="KEGG" id="sus:Acid_5986"/>
<dbReference type="HOGENOM" id="CLU_069356_19_1_0"/>
<dbReference type="STRING" id="234267.Acid_5986"/>
<feature type="DNA-binding region" description="H-T-H motif" evidence="2">
    <location>
        <begin position="35"/>
        <end position="54"/>
    </location>
</feature>
<dbReference type="eggNOG" id="COG1309">
    <property type="taxonomic scope" value="Bacteria"/>
</dbReference>
<dbReference type="SUPFAM" id="SSF46689">
    <property type="entry name" value="Homeodomain-like"/>
    <property type="match status" value="1"/>
</dbReference>
<organism evidence="4">
    <name type="scientific">Solibacter usitatus (strain Ellin6076)</name>
    <dbReference type="NCBI Taxonomy" id="234267"/>
    <lineage>
        <taxon>Bacteria</taxon>
        <taxon>Pseudomonadati</taxon>
        <taxon>Acidobacteriota</taxon>
        <taxon>Terriglobia</taxon>
        <taxon>Bryobacterales</taxon>
        <taxon>Solibacteraceae</taxon>
        <taxon>Candidatus Solibacter</taxon>
    </lineage>
</organism>
<dbReference type="InterPro" id="IPR041586">
    <property type="entry name" value="PsrA_TetR_C"/>
</dbReference>
<dbReference type="PANTHER" id="PTHR30055:SF235">
    <property type="entry name" value="TRANSCRIPTIONAL REGULATORY PROTEIN"/>
    <property type="match status" value="1"/>
</dbReference>
<evidence type="ECO:0000259" key="3">
    <source>
        <dbReference type="PROSITE" id="PS50977"/>
    </source>
</evidence>
<dbReference type="EMBL" id="CP000473">
    <property type="protein sequence ID" value="ABJ86927.1"/>
    <property type="molecule type" value="Genomic_DNA"/>
</dbReference>
<dbReference type="Pfam" id="PF17939">
    <property type="entry name" value="TetR_C_30"/>
    <property type="match status" value="1"/>
</dbReference>
<evidence type="ECO:0000313" key="4">
    <source>
        <dbReference type="EMBL" id="ABJ86927.1"/>
    </source>
</evidence>
<dbReference type="AlphaFoldDB" id="Q01TU3"/>
<dbReference type="PRINTS" id="PR00455">
    <property type="entry name" value="HTHTETR"/>
</dbReference>
<dbReference type="GO" id="GO:0000976">
    <property type="term" value="F:transcription cis-regulatory region binding"/>
    <property type="evidence" value="ECO:0007669"/>
    <property type="project" value="TreeGrafter"/>
</dbReference>
<dbReference type="InterPro" id="IPR009057">
    <property type="entry name" value="Homeodomain-like_sf"/>
</dbReference>
<dbReference type="InParanoid" id="Q01TU3"/>
<proteinExistence type="predicted"/>
<sequence length="214" mass="23421">MIQSSDLIIRMNETQDKILDTAERLIGEQGYAATSLRQIINEAGVNLAAVHYHFGSKEDLLDAVVMRKAGPVNEARLAALNVVEQDAGPGAPQVEKVLDAFFAPTAVVASANPQFVRLMGRIYSEGLMPQIVQKHFRPTTGRFLAALRRALPGLPQEDLMWRVHFMVGAMAHTMCGEPVFTGAMEPNADYALRMKRLVAFLSAGFRAPAASEEK</sequence>
<dbReference type="InterPro" id="IPR001647">
    <property type="entry name" value="HTH_TetR"/>
</dbReference>
<feature type="domain" description="HTH tetR-type" evidence="3">
    <location>
        <begin position="12"/>
        <end position="72"/>
    </location>
</feature>
<keyword evidence="1 2" id="KW-0238">DNA-binding</keyword>